<feature type="signal peptide" evidence="1">
    <location>
        <begin position="1"/>
        <end position="23"/>
    </location>
</feature>
<gene>
    <name evidence="2" type="ORF">HC176_15345</name>
</gene>
<evidence type="ECO:0000313" key="3">
    <source>
        <dbReference type="Proteomes" id="UP000760545"/>
    </source>
</evidence>
<dbReference type="Proteomes" id="UP000760545">
    <property type="component" value="Unassembled WGS sequence"/>
</dbReference>
<keyword evidence="3" id="KW-1185">Reference proteome</keyword>
<feature type="chain" id="PRO_5046915062" evidence="1">
    <location>
        <begin position="24"/>
        <end position="560"/>
    </location>
</feature>
<feature type="non-terminal residue" evidence="2">
    <location>
        <position position="560"/>
    </location>
</feature>
<organism evidence="2 3">
    <name type="scientific">Tamlana crocina</name>
    <dbReference type="NCBI Taxonomy" id="393006"/>
    <lineage>
        <taxon>Bacteria</taxon>
        <taxon>Pseudomonadati</taxon>
        <taxon>Bacteroidota</taxon>
        <taxon>Flavobacteriia</taxon>
        <taxon>Flavobacteriales</taxon>
        <taxon>Flavobacteriaceae</taxon>
        <taxon>Tamlana</taxon>
    </lineage>
</organism>
<dbReference type="InterPro" id="IPR028974">
    <property type="entry name" value="TSP_type-3_rpt"/>
</dbReference>
<keyword evidence="1" id="KW-0732">Signal</keyword>
<sequence>MKTKLFFHLLVVCLVFNLGNAQNSPIKVRVKWPKQSYEHKVEIYNTANDLLLTLCDDSQCYTSSQVTSTDRYSVKYDLGCVPNGTNYYVKLYDVANNGWDGGSVKVEVNGVQVVNDNGAGATTSGQIIYFDVSGGDSTCNNIPDLDQDGVGDYLDYDDDGDGIPDAIENLGENRFECTLPPLNFENGYYDSSVSTGAEGTVGAVYRFGNTITGYDVLMEITELTNTTIANIDDDTTGNVPYLQTTLTFSGTGTPGATFKFTIVDSGTATPSTNIFRVNGITWDCDGTSSLLESVIYYNPAAYGIDNPSDLTVTDLGSNNIEMTSGDTTVNGFSTLSWLRAYYQFIGNSFTMRMQAIKTYSGSSTRQYAMSFTQCEFLDFNANSLTIVTGEDFDNDGVYNHLDIDSDNDGIPDNVEGQTTLGYIAPSGVVASTGIDVVYGSGIDVVFTDWDLMPDFLDLDSDDDGLLDIEENGMADEIIVFSDTDNDGLDILFEGSTPYDPNDPNDEIDNPTDLSVLPDADGDLFTGGDLDYRDLFDVNPPSSATIDFDGVDDYLDSDLDL</sequence>
<evidence type="ECO:0000313" key="2">
    <source>
        <dbReference type="EMBL" id="NJX16863.1"/>
    </source>
</evidence>
<proteinExistence type="predicted"/>
<dbReference type="SUPFAM" id="SSF103647">
    <property type="entry name" value="TSP type-3 repeat"/>
    <property type="match status" value="1"/>
</dbReference>
<comment type="caution">
    <text evidence="2">The sequence shown here is derived from an EMBL/GenBank/DDBJ whole genome shotgun (WGS) entry which is preliminary data.</text>
</comment>
<reference evidence="2 3" key="1">
    <citation type="submission" date="2020-03" db="EMBL/GenBank/DDBJ databases">
        <title>Tamlana sp. nov, isolated from XXX.</title>
        <authorList>
            <person name="Cao W.R."/>
        </authorList>
    </citation>
    <scope>NUCLEOTIDE SEQUENCE [LARGE SCALE GENOMIC DNA]</scope>
    <source>
        <strain evidence="2 3">HST1-43</strain>
    </source>
</reference>
<dbReference type="EMBL" id="JAAVJS010000035">
    <property type="protein sequence ID" value="NJX16863.1"/>
    <property type="molecule type" value="Genomic_DNA"/>
</dbReference>
<protein>
    <submittedName>
        <fullName evidence="2">Uncharacterized protein</fullName>
    </submittedName>
</protein>
<evidence type="ECO:0000256" key="1">
    <source>
        <dbReference type="SAM" id="SignalP"/>
    </source>
</evidence>
<name>A0ABX1DIL5_9FLAO</name>
<accession>A0ABX1DIL5</accession>